<evidence type="ECO:0000256" key="1">
    <source>
        <dbReference type="ARBA" id="ARBA00007257"/>
    </source>
</evidence>
<keyword evidence="5" id="KW-0472">Membrane</keyword>
<organism evidence="8 9">
    <name type="scientific">Clostridium saudiense</name>
    <dbReference type="NCBI Taxonomy" id="1414720"/>
    <lineage>
        <taxon>Bacteria</taxon>
        <taxon>Bacillati</taxon>
        <taxon>Bacillota</taxon>
        <taxon>Clostridia</taxon>
        <taxon>Eubacteriales</taxon>
        <taxon>Clostridiaceae</taxon>
        <taxon>Clostridium</taxon>
    </lineage>
</organism>
<gene>
    <name evidence="8" type="ORF">H6A19_06940</name>
</gene>
<protein>
    <submittedName>
        <fullName evidence="8">Cys-Gln thioester bond-forming surface protein</fullName>
    </submittedName>
</protein>
<accession>A0ABS2FET7</accession>
<dbReference type="InterPro" id="IPR023849">
    <property type="entry name" value="TQXA_dom"/>
</dbReference>
<proteinExistence type="inferred from homology"/>
<feature type="domain" description="SpaA-like prealbumin fold" evidence="7">
    <location>
        <begin position="505"/>
        <end position="592"/>
    </location>
</feature>
<dbReference type="InterPro" id="IPR013552">
    <property type="entry name" value="Thioester_dom"/>
</dbReference>
<keyword evidence="2" id="KW-0964">Secreted</keyword>
<dbReference type="Gene3D" id="2.60.40.10">
    <property type="entry name" value="Immunoglobulins"/>
    <property type="match status" value="3"/>
</dbReference>
<feature type="region of interest" description="Disordered" evidence="4">
    <location>
        <begin position="588"/>
        <end position="632"/>
    </location>
</feature>
<evidence type="ECO:0000256" key="5">
    <source>
        <dbReference type="SAM" id="Phobius"/>
    </source>
</evidence>
<evidence type="ECO:0000256" key="3">
    <source>
        <dbReference type="ARBA" id="ARBA00022729"/>
    </source>
</evidence>
<comment type="similarity">
    <text evidence="1">Belongs to the serine-aspartate repeat-containing protein (SDr) family.</text>
</comment>
<dbReference type="Proteomes" id="UP000767334">
    <property type="component" value="Unassembled WGS sequence"/>
</dbReference>
<dbReference type="EMBL" id="JACJLL010000032">
    <property type="protein sequence ID" value="MBM6819075.1"/>
    <property type="molecule type" value="Genomic_DNA"/>
</dbReference>
<evidence type="ECO:0000259" key="6">
    <source>
        <dbReference type="Pfam" id="PF08341"/>
    </source>
</evidence>
<dbReference type="Pfam" id="PF08341">
    <property type="entry name" value="TED"/>
    <property type="match status" value="1"/>
</dbReference>
<evidence type="ECO:0000256" key="4">
    <source>
        <dbReference type="SAM" id="MobiDB-lite"/>
    </source>
</evidence>
<feature type="domain" description="SpaA-like prealbumin fold" evidence="7">
    <location>
        <begin position="320"/>
        <end position="402"/>
    </location>
</feature>
<dbReference type="NCBIfam" id="TIGR03934">
    <property type="entry name" value="TQXA_dom"/>
    <property type="match status" value="1"/>
</dbReference>
<sequence>MGVSNKKKINNTRKSIRRNNMKKFISLLISIFMILGLSVSIVRAEENESYDYTYKGIETWGKNITVNGENVATALFKVENPDGSISYAYCVDLDTLIKNRHNYSRVNVEDSSYYSDESAKHIRAIVRNAYPFVSLEEISSTLNLKNLTKEEAIAATQIAIWKYANSANVPDNLTGNIGAIYNYLIGLEGVEGQISVANIITKDPIVHLNGENCDIEFIFKADGKNADGTNIKLNYTIEGKSAESTDTNLGVDDEGYTHIKVTNVKSQENIKFIVQGVQDVGTDVFFYGPQGGREQSQSLIGIQSGNTNVSKTFEFKLTFGEVTVKKVDSDNQDIVIKGAEFTIKNDKGEVAAVITTDENGIASSKLLPGKYTIEETKAPEGYLIVNGQQEFTIEEGQTESVNLLFTNKKDLGTVILTKVDADDETKTLSGVGYELYDDALNKIDDFITGEDGKITVDGLVPGTYFFRETKPQEGYVQDLNEIYFTIESNQQIAAQVTAKNTKIKGSIEITKVDENENPLANAEFVIKNEAGEIVSKAKTDEEGVVKFIDLIYGKYTYQEVTAPDGYEIDNTEYSFEIRENGEIIKASQENKKESQEQDQNQDQDKDKDTTTNTNKKPNNTTTNKKPSTPKTGEIGLAGVVAVLLLAGGGLLINNRKKKDK</sequence>
<feature type="domain" description="Thioester" evidence="6">
    <location>
        <begin position="87"/>
        <end position="186"/>
    </location>
</feature>
<dbReference type="RefSeq" id="WP_204572161.1">
    <property type="nucleotide sequence ID" value="NZ_JACJLL010000032.1"/>
</dbReference>
<dbReference type="Pfam" id="PF17802">
    <property type="entry name" value="SpaA"/>
    <property type="match status" value="3"/>
</dbReference>
<dbReference type="PANTHER" id="PTHR36108">
    <property type="entry name" value="COLOSSIN-B-RELATED"/>
    <property type="match status" value="1"/>
</dbReference>
<dbReference type="PANTHER" id="PTHR36108:SF13">
    <property type="entry name" value="COLOSSIN-B-RELATED"/>
    <property type="match status" value="1"/>
</dbReference>
<keyword evidence="5" id="KW-1133">Transmembrane helix</keyword>
<evidence type="ECO:0000259" key="7">
    <source>
        <dbReference type="Pfam" id="PF17802"/>
    </source>
</evidence>
<dbReference type="InterPro" id="IPR041033">
    <property type="entry name" value="SpaA_PFL_dom_1"/>
</dbReference>
<evidence type="ECO:0000313" key="8">
    <source>
        <dbReference type="EMBL" id="MBM6819075.1"/>
    </source>
</evidence>
<keyword evidence="9" id="KW-1185">Reference proteome</keyword>
<keyword evidence="3" id="KW-0732">Signal</keyword>
<keyword evidence="5" id="KW-0812">Transmembrane</keyword>
<feature type="compositionally biased region" description="Low complexity" evidence="4">
    <location>
        <begin position="610"/>
        <end position="632"/>
    </location>
</feature>
<name>A0ABS2FET7_9CLOT</name>
<comment type="caution">
    <text evidence="8">The sequence shown here is derived from an EMBL/GenBank/DDBJ whole genome shotgun (WGS) entry which is preliminary data.</text>
</comment>
<dbReference type="Gene3D" id="1.10.150.480">
    <property type="match status" value="1"/>
</dbReference>
<evidence type="ECO:0000313" key="9">
    <source>
        <dbReference type="Proteomes" id="UP000767334"/>
    </source>
</evidence>
<dbReference type="InterPro" id="IPR013783">
    <property type="entry name" value="Ig-like_fold"/>
</dbReference>
<evidence type="ECO:0000256" key="2">
    <source>
        <dbReference type="ARBA" id="ARBA00022525"/>
    </source>
</evidence>
<feature type="domain" description="SpaA-like prealbumin fold" evidence="7">
    <location>
        <begin position="412"/>
        <end position="500"/>
    </location>
</feature>
<feature type="transmembrane region" description="Helical" evidence="5">
    <location>
        <begin position="634"/>
        <end position="652"/>
    </location>
</feature>
<reference evidence="8 9" key="1">
    <citation type="journal article" date="2021" name="Sci. Rep.">
        <title>The distribution of antibiotic resistance genes in chicken gut microbiota commensals.</title>
        <authorList>
            <person name="Juricova H."/>
            <person name="Matiasovicova J."/>
            <person name="Kubasova T."/>
            <person name="Cejkova D."/>
            <person name="Rychlik I."/>
        </authorList>
    </citation>
    <scope>NUCLEOTIDE SEQUENCE [LARGE SCALE GENOMIC DNA]</scope>
    <source>
        <strain evidence="8 9">An435</strain>
    </source>
</reference>
<dbReference type="SUPFAM" id="SSF49478">
    <property type="entry name" value="Cna protein B-type domain"/>
    <property type="match status" value="3"/>
</dbReference>